<keyword evidence="2" id="KW-1185">Reference proteome</keyword>
<dbReference type="RefSeq" id="WP_161819228.1">
    <property type="nucleotide sequence ID" value="NZ_JAACJS010000015.1"/>
</dbReference>
<comment type="caution">
    <text evidence="1">The sequence shown here is derived from an EMBL/GenBank/DDBJ whole genome shotgun (WGS) entry which is preliminary data.</text>
</comment>
<sequence length="173" mass="19445">MRKHNGMRPHDVVILLAIITKKKDPWLVKDLAAELCISQSEVSESLNRSHFGGLFIPQLRSVNRLTFFEFLKAGLPCVFPTKPGMMVNGIVTAHSHPVMKKRIVSSELYVWPELGGKDRGFAIDPFYEKQVLAAKKDDELYKLLAMVDALRVGRTRERTIAAEILNESILTAG</sequence>
<evidence type="ECO:0000313" key="2">
    <source>
        <dbReference type="Proteomes" id="UP000753802"/>
    </source>
</evidence>
<gene>
    <name evidence="1" type="ORF">GWC95_13405</name>
</gene>
<dbReference type="Proteomes" id="UP000753802">
    <property type="component" value="Unassembled WGS sequence"/>
</dbReference>
<evidence type="ECO:0000313" key="1">
    <source>
        <dbReference type="EMBL" id="NCI50924.1"/>
    </source>
</evidence>
<name>A0ABW9ZUV8_9BACT</name>
<protein>
    <submittedName>
        <fullName evidence="1">Uncharacterized protein</fullName>
    </submittedName>
</protein>
<proteinExistence type="predicted"/>
<organism evidence="1 2">
    <name type="scientific">Sediminibacterium roseum</name>
    <dbReference type="NCBI Taxonomy" id="1978412"/>
    <lineage>
        <taxon>Bacteria</taxon>
        <taxon>Pseudomonadati</taxon>
        <taxon>Bacteroidota</taxon>
        <taxon>Chitinophagia</taxon>
        <taxon>Chitinophagales</taxon>
        <taxon>Chitinophagaceae</taxon>
        <taxon>Sediminibacterium</taxon>
    </lineage>
</organism>
<accession>A0ABW9ZUV8</accession>
<reference evidence="1 2" key="1">
    <citation type="submission" date="2020-01" db="EMBL/GenBank/DDBJ databases">
        <title>Genome analysis.</title>
        <authorList>
            <person name="Wu S."/>
            <person name="Wang G."/>
        </authorList>
    </citation>
    <scope>NUCLEOTIDE SEQUENCE [LARGE SCALE GENOMIC DNA]</scope>
    <source>
        <strain evidence="1 2">SYL130</strain>
    </source>
</reference>
<dbReference type="EMBL" id="JAACJS010000015">
    <property type="protein sequence ID" value="NCI50924.1"/>
    <property type="molecule type" value="Genomic_DNA"/>
</dbReference>